<dbReference type="SUPFAM" id="SSF53067">
    <property type="entry name" value="Actin-like ATPase domain"/>
    <property type="match status" value="1"/>
</dbReference>
<dbReference type="PANTHER" id="PTHR18964">
    <property type="entry name" value="ROK (REPRESSOR, ORF, KINASE) FAMILY"/>
    <property type="match status" value="1"/>
</dbReference>
<dbReference type="KEGG" id="nak:EH165_04970"/>
<dbReference type="InterPro" id="IPR036390">
    <property type="entry name" value="WH_DNA-bd_sf"/>
</dbReference>
<evidence type="ECO:0000256" key="1">
    <source>
        <dbReference type="ARBA" id="ARBA00006479"/>
    </source>
</evidence>
<keyword evidence="3" id="KW-1185">Reference proteome</keyword>
<evidence type="ECO:0000313" key="2">
    <source>
        <dbReference type="EMBL" id="AZI57602.1"/>
    </source>
</evidence>
<dbReference type="PROSITE" id="PS01125">
    <property type="entry name" value="ROK"/>
    <property type="match status" value="1"/>
</dbReference>
<dbReference type="Proteomes" id="UP000268084">
    <property type="component" value="Chromosome"/>
</dbReference>
<organism evidence="2 3">
    <name type="scientific">Nakamurella antarctica</name>
    <dbReference type="NCBI Taxonomy" id="1902245"/>
    <lineage>
        <taxon>Bacteria</taxon>
        <taxon>Bacillati</taxon>
        <taxon>Actinomycetota</taxon>
        <taxon>Actinomycetes</taxon>
        <taxon>Nakamurellales</taxon>
        <taxon>Nakamurellaceae</taxon>
        <taxon>Nakamurella</taxon>
    </lineage>
</organism>
<comment type="similarity">
    <text evidence="1">Belongs to the ROK (NagC/XylR) family.</text>
</comment>
<reference evidence="2 3" key="2">
    <citation type="submission" date="2018-12" db="EMBL/GenBank/DDBJ databases">
        <title>Nakamurella antarcticus sp. nov., isolated from Antarctica South Shetland Islands soil.</title>
        <authorList>
            <person name="Peng F."/>
        </authorList>
    </citation>
    <scope>NUCLEOTIDE SEQUENCE [LARGE SCALE GENOMIC DNA]</scope>
    <source>
        <strain evidence="2 3">S14-144</strain>
    </source>
</reference>
<gene>
    <name evidence="2" type="ORF">EH165_04970</name>
</gene>
<evidence type="ECO:0000313" key="3">
    <source>
        <dbReference type="Proteomes" id="UP000268084"/>
    </source>
</evidence>
<dbReference type="InterPro" id="IPR043129">
    <property type="entry name" value="ATPase_NBD"/>
</dbReference>
<accession>A0A3G8ZJS0</accession>
<dbReference type="InterPro" id="IPR011991">
    <property type="entry name" value="ArsR-like_HTH"/>
</dbReference>
<sequence length="393" mass="41259">MTYQTRTPGSQASLREANRRRIVEALHKHGGLSKAELAGASGLSAGTVHNIVKELSSAGILHTVDATQSGRRAVFVTLARELGLVAGIHISRRHLRIVLSDVAKTVIAEHEMPLGKDHRADNELRKSLLLIADMLDAVGASSDELLGVGVAINAPVERHSGTVMAHGELRGWERVPIAEILQRGLGKPAWVANASNLAALAELRMGALRGTEHGIFIDINEGVGAGLIIDGRLFIGNSGTAGEFGHMTIRENGPKCSCGSRGCLDAVAGGGAVLERLKDTYRNLKLSDLLARAMAGDDACIRAIAEAGSSIGVAAVTMCMLINPARIVIGGEMSRAGELLLGPIRREVETSFLAGEGSTPEIIQAQVGIRAGVLGSILLAIDHIEIARSALRL</sequence>
<dbReference type="PANTHER" id="PTHR18964:SF173">
    <property type="entry name" value="GLUCOKINASE"/>
    <property type="match status" value="1"/>
</dbReference>
<dbReference type="AlphaFoldDB" id="A0A3G8ZJS0"/>
<dbReference type="Gene3D" id="1.10.10.10">
    <property type="entry name" value="Winged helix-like DNA-binding domain superfamily/Winged helix DNA-binding domain"/>
    <property type="match status" value="1"/>
</dbReference>
<dbReference type="EMBL" id="CP034170">
    <property type="protein sequence ID" value="AZI57602.1"/>
    <property type="molecule type" value="Genomic_DNA"/>
</dbReference>
<proteinExistence type="inferred from homology"/>
<dbReference type="Gene3D" id="3.30.420.40">
    <property type="match status" value="2"/>
</dbReference>
<dbReference type="OrthoDB" id="3189808at2"/>
<dbReference type="Pfam" id="PF00480">
    <property type="entry name" value="ROK"/>
    <property type="match status" value="1"/>
</dbReference>
<dbReference type="SUPFAM" id="SSF46785">
    <property type="entry name" value="Winged helix' DNA-binding domain"/>
    <property type="match status" value="1"/>
</dbReference>
<dbReference type="RefSeq" id="WP_124798287.1">
    <property type="nucleotide sequence ID" value="NZ_CP034170.1"/>
</dbReference>
<protein>
    <submittedName>
        <fullName evidence="2">ROK family transcriptional regulator</fullName>
    </submittedName>
</protein>
<dbReference type="InterPro" id="IPR000600">
    <property type="entry name" value="ROK"/>
</dbReference>
<dbReference type="Pfam" id="PF13412">
    <property type="entry name" value="HTH_24"/>
    <property type="match status" value="1"/>
</dbReference>
<reference evidence="2 3" key="1">
    <citation type="submission" date="2018-11" db="EMBL/GenBank/DDBJ databases">
        <authorList>
            <person name="Da X."/>
        </authorList>
    </citation>
    <scope>NUCLEOTIDE SEQUENCE [LARGE SCALE GENOMIC DNA]</scope>
    <source>
        <strain evidence="2 3">S14-144</strain>
    </source>
</reference>
<name>A0A3G8ZJS0_9ACTN</name>
<dbReference type="InterPro" id="IPR049874">
    <property type="entry name" value="ROK_cs"/>
</dbReference>
<dbReference type="CDD" id="cd00090">
    <property type="entry name" value="HTH_ARSR"/>
    <property type="match status" value="1"/>
</dbReference>
<dbReference type="InterPro" id="IPR036388">
    <property type="entry name" value="WH-like_DNA-bd_sf"/>
</dbReference>